<evidence type="ECO:0000259" key="4">
    <source>
        <dbReference type="PROSITE" id="PS01124"/>
    </source>
</evidence>
<evidence type="ECO:0000256" key="3">
    <source>
        <dbReference type="ARBA" id="ARBA00023163"/>
    </source>
</evidence>
<dbReference type="InterPro" id="IPR018060">
    <property type="entry name" value="HTH_AraC"/>
</dbReference>
<organism evidence="5 6">
    <name type="scientific">Pseudomonas pohangensis</name>
    <dbReference type="NCBI Taxonomy" id="364197"/>
    <lineage>
        <taxon>Bacteria</taxon>
        <taxon>Pseudomonadati</taxon>
        <taxon>Pseudomonadota</taxon>
        <taxon>Gammaproteobacteria</taxon>
        <taxon>Pseudomonadales</taxon>
        <taxon>Pseudomonadaceae</taxon>
        <taxon>Pseudomonas</taxon>
    </lineage>
</organism>
<dbReference type="SUPFAM" id="SSF46689">
    <property type="entry name" value="Homeodomain-like"/>
    <property type="match status" value="1"/>
</dbReference>
<dbReference type="SMART" id="SM00342">
    <property type="entry name" value="HTH_ARAC"/>
    <property type="match status" value="1"/>
</dbReference>
<evidence type="ECO:0000313" key="6">
    <source>
        <dbReference type="Proteomes" id="UP000243232"/>
    </source>
</evidence>
<keyword evidence="2 5" id="KW-0238">DNA-binding</keyword>
<dbReference type="Pfam" id="PF12625">
    <property type="entry name" value="Arabinose_bd"/>
    <property type="match status" value="1"/>
</dbReference>
<reference evidence="6" key="1">
    <citation type="submission" date="2016-10" db="EMBL/GenBank/DDBJ databases">
        <authorList>
            <person name="Varghese N."/>
            <person name="Submissions S."/>
        </authorList>
    </citation>
    <scope>NUCLEOTIDE SEQUENCE [LARGE SCALE GENOMIC DNA]</scope>
    <source>
        <strain evidence="6">DSM 17875</strain>
    </source>
</reference>
<accession>A0A1H2FMY1</accession>
<evidence type="ECO:0000256" key="2">
    <source>
        <dbReference type="ARBA" id="ARBA00023125"/>
    </source>
</evidence>
<dbReference type="PANTHER" id="PTHR47894">
    <property type="entry name" value="HTH-TYPE TRANSCRIPTIONAL REGULATOR GADX"/>
    <property type="match status" value="1"/>
</dbReference>
<evidence type="ECO:0000256" key="1">
    <source>
        <dbReference type="ARBA" id="ARBA00023015"/>
    </source>
</evidence>
<dbReference type="PANTHER" id="PTHR47894:SF4">
    <property type="entry name" value="HTH-TYPE TRANSCRIPTIONAL REGULATOR GADX"/>
    <property type="match status" value="1"/>
</dbReference>
<dbReference type="STRING" id="364197.SAMN05216296_1691"/>
<keyword evidence="1" id="KW-0805">Transcription regulation</keyword>
<dbReference type="GO" id="GO:0005829">
    <property type="term" value="C:cytosol"/>
    <property type="evidence" value="ECO:0007669"/>
    <property type="project" value="TreeGrafter"/>
</dbReference>
<evidence type="ECO:0000313" key="5">
    <source>
        <dbReference type="EMBL" id="SDU08669.1"/>
    </source>
</evidence>
<protein>
    <submittedName>
        <fullName evidence="5">AraC-type DNA-binding protein</fullName>
    </submittedName>
</protein>
<name>A0A1H2FMY1_9PSED</name>
<keyword evidence="6" id="KW-1185">Reference proteome</keyword>
<dbReference type="OrthoDB" id="5582699at2"/>
<proteinExistence type="predicted"/>
<dbReference type="GO" id="GO:0003700">
    <property type="term" value="F:DNA-binding transcription factor activity"/>
    <property type="evidence" value="ECO:0007669"/>
    <property type="project" value="InterPro"/>
</dbReference>
<sequence length="345" mass="37599">MQIVQLRTAGQETPVPITIIGALPRLLKASGLDPRSIALSVGLNPSRLDDSTYLVSFEQIARFLTAGVRQTGDELFGLKVGLAEGPGALDALGYLAMNTADVQGALGTLARYLHHFGGTLTLSQEGGVALFDYAFVAPQIEGAGLIVEASMGLAVALLRELCGKTWTPLQVQFTRPLPGRPAAWQQAVQAPVYFGAERDVLAFSAKWLSQRIDRADPELHRILQERVAELDAQQSADLVIRVCTLIRGGFLSGHVSQEQVAARLAMSPRTLKRRLQTEGTSHSALLERTRMEMACHLLQNSRASMTQITGLLGYANSSAFSRAFSRWSGMPPRDWRAQQQTEKHK</sequence>
<dbReference type="InterPro" id="IPR009057">
    <property type="entry name" value="Homeodomain-like_sf"/>
</dbReference>
<feature type="domain" description="HTH araC/xylS-type" evidence="4">
    <location>
        <begin position="240"/>
        <end position="338"/>
    </location>
</feature>
<keyword evidence="3" id="KW-0804">Transcription</keyword>
<dbReference type="EMBL" id="LT629785">
    <property type="protein sequence ID" value="SDU08669.1"/>
    <property type="molecule type" value="Genomic_DNA"/>
</dbReference>
<dbReference type="InterPro" id="IPR032687">
    <property type="entry name" value="AraC-type_N"/>
</dbReference>
<gene>
    <name evidence="5" type="ORF">SAMN05216296_1691</name>
</gene>
<dbReference type="GO" id="GO:0000976">
    <property type="term" value="F:transcription cis-regulatory region binding"/>
    <property type="evidence" value="ECO:0007669"/>
    <property type="project" value="TreeGrafter"/>
</dbReference>
<dbReference type="PROSITE" id="PS01124">
    <property type="entry name" value="HTH_ARAC_FAMILY_2"/>
    <property type="match status" value="1"/>
</dbReference>
<dbReference type="Pfam" id="PF12833">
    <property type="entry name" value="HTH_18"/>
    <property type="match status" value="1"/>
</dbReference>
<dbReference type="Proteomes" id="UP000243232">
    <property type="component" value="Chromosome I"/>
</dbReference>
<dbReference type="AlphaFoldDB" id="A0A1H2FMY1"/>
<dbReference type="RefSeq" id="WP_090194140.1">
    <property type="nucleotide sequence ID" value="NZ_LT629785.1"/>
</dbReference>
<dbReference type="Gene3D" id="1.10.10.60">
    <property type="entry name" value="Homeodomain-like"/>
    <property type="match status" value="1"/>
</dbReference>